<dbReference type="OrthoDB" id="2279611at2759"/>
<proteinExistence type="predicted"/>
<sequence>MSMRNLLAVWGFLDVCLLAAGVISIVFGIKFHMPGQLVLNLTFSDKDCLFGIILGATYLSACLFSIPAILSPRGRPFLLKALNGWLIVISAFTLAIGTYIWFFSLRQLNEFAAIWAKQSPAVQQAIQDNFSCCGYWNSTAAGEFTTHLGFCADVTPATNITGCESFITSADSGSSFDLENVFSSIYGFELIIGCFFLATVCVINERAIEVRFERIDEKRGGGGFV</sequence>
<feature type="transmembrane region" description="Helical" evidence="1">
    <location>
        <begin position="49"/>
        <end position="70"/>
    </location>
</feature>
<comment type="caution">
    <text evidence="2">The sequence shown here is derived from an EMBL/GenBank/DDBJ whole genome shotgun (WGS) entry which is preliminary data.</text>
</comment>
<dbReference type="EMBL" id="RSCD01000006">
    <property type="protein sequence ID" value="RSH92367.1"/>
    <property type="molecule type" value="Genomic_DNA"/>
</dbReference>
<accession>A0A427YMS8</accession>
<dbReference type="STRING" id="1890683.A0A427YMS8"/>
<gene>
    <name evidence="2" type="primary">PLS1</name>
    <name evidence="2" type="ORF">EHS25_008782</name>
</gene>
<keyword evidence="3" id="KW-1185">Reference proteome</keyword>
<keyword evidence="1" id="KW-1133">Transmembrane helix</keyword>
<feature type="transmembrane region" description="Helical" evidence="1">
    <location>
        <begin position="7"/>
        <end position="29"/>
    </location>
</feature>
<feature type="transmembrane region" description="Helical" evidence="1">
    <location>
        <begin position="82"/>
        <end position="102"/>
    </location>
</feature>
<feature type="transmembrane region" description="Helical" evidence="1">
    <location>
        <begin position="185"/>
        <end position="204"/>
    </location>
</feature>
<reference evidence="2 3" key="1">
    <citation type="submission" date="2018-11" db="EMBL/GenBank/DDBJ databases">
        <title>Genome sequence of Saitozyma podzolica DSM 27192.</title>
        <authorList>
            <person name="Aliyu H."/>
            <person name="Gorte O."/>
            <person name="Ochsenreither K."/>
        </authorList>
    </citation>
    <scope>NUCLEOTIDE SEQUENCE [LARGE SCALE GENOMIC DNA]</scope>
    <source>
        <strain evidence="2 3">DSM 27192</strain>
    </source>
</reference>
<keyword evidence="1" id="KW-0812">Transmembrane</keyword>
<dbReference type="AlphaFoldDB" id="A0A427YMS8"/>
<evidence type="ECO:0000256" key="1">
    <source>
        <dbReference type="SAM" id="Phobius"/>
    </source>
</evidence>
<organism evidence="2 3">
    <name type="scientific">Saitozyma podzolica</name>
    <dbReference type="NCBI Taxonomy" id="1890683"/>
    <lineage>
        <taxon>Eukaryota</taxon>
        <taxon>Fungi</taxon>
        <taxon>Dikarya</taxon>
        <taxon>Basidiomycota</taxon>
        <taxon>Agaricomycotina</taxon>
        <taxon>Tremellomycetes</taxon>
        <taxon>Tremellales</taxon>
        <taxon>Trimorphomycetaceae</taxon>
        <taxon>Saitozyma</taxon>
    </lineage>
</organism>
<evidence type="ECO:0000313" key="2">
    <source>
        <dbReference type="EMBL" id="RSH92367.1"/>
    </source>
</evidence>
<name>A0A427YMS8_9TREE</name>
<keyword evidence="1" id="KW-0472">Membrane</keyword>
<dbReference type="Proteomes" id="UP000279259">
    <property type="component" value="Unassembled WGS sequence"/>
</dbReference>
<protein>
    <submittedName>
        <fullName evidence="2">Phospholipid scramblase 1</fullName>
    </submittedName>
</protein>
<evidence type="ECO:0000313" key="3">
    <source>
        <dbReference type="Proteomes" id="UP000279259"/>
    </source>
</evidence>